<evidence type="ECO:0000313" key="2">
    <source>
        <dbReference type="EMBL" id="CAL8148327.1"/>
    </source>
</evidence>
<gene>
    <name evidence="2" type="ORF">ODALV1_LOCUS31389</name>
</gene>
<protein>
    <recommendedName>
        <fullName evidence="4">Golgi to ER traffic protein 4</fullName>
    </recommendedName>
</protein>
<comment type="caution">
    <text evidence="2">The sequence shown here is derived from an EMBL/GenBank/DDBJ whole genome shotgun (WGS) entry which is preliminary data.</text>
</comment>
<proteinExistence type="inferred from homology"/>
<name>A0ABP1S9I3_9HEXA</name>
<comment type="similarity">
    <text evidence="1">Belongs to the GET4 family.</text>
</comment>
<dbReference type="PANTHER" id="PTHR12875">
    <property type="entry name" value="GOLGI TO ER TRAFFIC PROTEIN 4 HOMOLOG"/>
    <property type="match status" value="1"/>
</dbReference>
<dbReference type="EMBL" id="CAXLJM020000170">
    <property type="protein sequence ID" value="CAL8148327.1"/>
    <property type="molecule type" value="Genomic_DNA"/>
</dbReference>
<evidence type="ECO:0000256" key="1">
    <source>
        <dbReference type="ARBA" id="ARBA00005351"/>
    </source>
</evidence>
<sequence length="292" mass="33051">MSDRQATGSSRLLTKLHEAVKEKKFYEAHQLLKTLSFRYTTTKKYDELEELLVKYSGFLLDHKQYESGMDVAIMLSKLYATAEFPVTEKRISDSVSLLQKMPNSPERLNFISGVVEWARDSELVGEVHAAATKLYITDRDFGDAWRHIMRINDGEQAATLTLQIMTLMKGYLRLSEVDLVIGHLVIAFLVGKRVAHAESAFMKLVKECPIQDRPPLFNGLRYLIEAAKTNDAQAFKAVRDLYEPSFCRDPMLRKLVANAGKSLFNLPDSRVDRQSGGGLMPMLLNAFLNPAE</sequence>
<dbReference type="PANTHER" id="PTHR12875:SF0">
    <property type="entry name" value="GOLGI TO ER TRAFFIC PROTEIN 4 HOMOLOG"/>
    <property type="match status" value="1"/>
</dbReference>
<dbReference type="Pfam" id="PF04190">
    <property type="entry name" value="GET4"/>
    <property type="match status" value="1"/>
</dbReference>
<dbReference type="InterPro" id="IPR007317">
    <property type="entry name" value="GET4"/>
</dbReference>
<dbReference type="InterPro" id="IPR011990">
    <property type="entry name" value="TPR-like_helical_dom_sf"/>
</dbReference>
<dbReference type="Gene3D" id="1.25.40.10">
    <property type="entry name" value="Tetratricopeptide repeat domain"/>
    <property type="match status" value="1"/>
</dbReference>
<keyword evidence="3" id="KW-1185">Reference proteome</keyword>
<organism evidence="2 3">
    <name type="scientific">Orchesella dallaii</name>
    <dbReference type="NCBI Taxonomy" id="48710"/>
    <lineage>
        <taxon>Eukaryota</taxon>
        <taxon>Metazoa</taxon>
        <taxon>Ecdysozoa</taxon>
        <taxon>Arthropoda</taxon>
        <taxon>Hexapoda</taxon>
        <taxon>Collembola</taxon>
        <taxon>Entomobryomorpha</taxon>
        <taxon>Entomobryoidea</taxon>
        <taxon>Orchesellidae</taxon>
        <taxon>Orchesellinae</taxon>
        <taxon>Orchesella</taxon>
    </lineage>
</organism>
<accession>A0ABP1S9I3</accession>
<evidence type="ECO:0000313" key="3">
    <source>
        <dbReference type="Proteomes" id="UP001642540"/>
    </source>
</evidence>
<dbReference type="Proteomes" id="UP001642540">
    <property type="component" value="Unassembled WGS sequence"/>
</dbReference>
<evidence type="ECO:0008006" key="4">
    <source>
        <dbReference type="Google" id="ProtNLM"/>
    </source>
</evidence>
<reference evidence="2 3" key="1">
    <citation type="submission" date="2024-08" db="EMBL/GenBank/DDBJ databases">
        <authorList>
            <person name="Cucini C."/>
            <person name="Frati F."/>
        </authorList>
    </citation>
    <scope>NUCLEOTIDE SEQUENCE [LARGE SCALE GENOMIC DNA]</scope>
</reference>